<dbReference type="GO" id="GO:0003887">
    <property type="term" value="F:DNA-directed DNA polymerase activity"/>
    <property type="evidence" value="ECO:0007669"/>
    <property type="project" value="UniProtKB-KW"/>
</dbReference>
<evidence type="ECO:0000259" key="17">
    <source>
        <dbReference type="PROSITE" id="PS50994"/>
    </source>
</evidence>
<dbReference type="Pfam" id="PF25597">
    <property type="entry name" value="SH3_retrovirus"/>
    <property type="match status" value="1"/>
</dbReference>
<dbReference type="InterPro" id="IPR057670">
    <property type="entry name" value="SH3_retrovirus"/>
</dbReference>
<keyword evidence="2" id="KW-1188">Viral release from host cell</keyword>
<dbReference type="GO" id="GO:0015074">
    <property type="term" value="P:DNA integration"/>
    <property type="evidence" value="ECO:0007669"/>
    <property type="project" value="UniProtKB-KW"/>
</dbReference>
<reference evidence="18" key="1">
    <citation type="journal article" date="2019" name="Sci. Rep.">
        <title>Draft genome of Tanacetum cinerariifolium, the natural source of mosquito coil.</title>
        <authorList>
            <person name="Yamashiro T."/>
            <person name="Shiraishi A."/>
            <person name="Satake H."/>
            <person name="Nakayama K."/>
        </authorList>
    </citation>
    <scope>NUCLEOTIDE SEQUENCE</scope>
</reference>
<dbReference type="Pfam" id="PF22936">
    <property type="entry name" value="Pol_BBD"/>
    <property type="match status" value="1"/>
</dbReference>
<protein>
    <submittedName>
        <fullName evidence="18">Integrase, catalytic region, zinc finger, CCHC-type, peptidase aspartic, catalytic</fullName>
    </submittedName>
</protein>
<keyword evidence="15" id="KW-0233">DNA recombination</keyword>
<accession>A0A699HFT4</accession>
<evidence type="ECO:0000256" key="13">
    <source>
        <dbReference type="ARBA" id="ARBA00022932"/>
    </source>
</evidence>
<organism evidence="18">
    <name type="scientific">Tanacetum cinerariifolium</name>
    <name type="common">Dalmatian daisy</name>
    <name type="synonym">Chrysanthemum cinerariifolium</name>
    <dbReference type="NCBI Taxonomy" id="118510"/>
    <lineage>
        <taxon>Eukaryota</taxon>
        <taxon>Viridiplantae</taxon>
        <taxon>Streptophyta</taxon>
        <taxon>Embryophyta</taxon>
        <taxon>Tracheophyta</taxon>
        <taxon>Spermatophyta</taxon>
        <taxon>Magnoliopsida</taxon>
        <taxon>eudicotyledons</taxon>
        <taxon>Gunneridae</taxon>
        <taxon>Pentapetalae</taxon>
        <taxon>asterids</taxon>
        <taxon>campanulids</taxon>
        <taxon>Asterales</taxon>
        <taxon>Asteraceae</taxon>
        <taxon>Asteroideae</taxon>
        <taxon>Anthemideae</taxon>
        <taxon>Anthemidinae</taxon>
        <taxon>Tanacetum</taxon>
    </lineage>
</organism>
<dbReference type="GO" id="GO:0006508">
    <property type="term" value="P:proteolysis"/>
    <property type="evidence" value="ECO:0007669"/>
    <property type="project" value="UniProtKB-KW"/>
</dbReference>
<keyword evidence="3" id="KW-0645">Protease</keyword>
<keyword evidence="14" id="KW-0917">Virion maturation</keyword>
<keyword evidence="13" id="KW-0239">DNA-directed DNA polymerase</keyword>
<dbReference type="InterPro" id="IPR012337">
    <property type="entry name" value="RNaseH-like_sf"/>
</dbReference>
<feature type="compositionally biased region" description="Low complexity" evidence="16">
    <location>
        <begin position="428"/>
        <end position="458"/>
    </location>
</feature>
<keyword evidence="12" id="KW-0695">RNA-directed DNA polymerase</keyword>
<keyword evidence="11" id="KW-0229">DNA integration</keyword>
<comment type="function">
    <text evidence="1">The aspartyl protease (PR) mediates the proteolytic cleavages of the Gag and Gag-Pol polyproteins after assembly of the VLP.</text>
</comment>
<keyword evidence="9" id="KW-0067">ATP-binding</keyword>
<dbReference type="Pfam" id="PF14223">
    <property type="entry name" value="Retrotran_gag_2"/>
    <property type="match status" value="1"/>
</dbReference>
<dbReference type="GO" id="GO:0005524">
    <property type="term" value="F:ATP binding"/>
    <property type="evidence" value="ECO:0007669"/>
    <property type="project" value="UniProtKB-KW"/>
</dbReference>
<evidence type="ECO:0000256" key="8">
    <source>
        <dbReference type="ARBA" id="ARBA00022801"/>
    </source>
</evidence>
<keyword evidence="10" id="KW-0460">Magnesium</keyword>
<evidence type="ECO:0000256" key="2">
    <source>
        <dbReference type="ARBA" id="ARBA00022612"/>
    </source>
</evidence>
<sequence length="945" mass="107264">MNFVFEPINNALVKHYVINAKFESMCAICNKCLFDANHYTCHVDFVNDVNVRSKCKSKRNKNRKSWKPAVKVFTDAGFKWKPIGRFFTIVGNSCPLTRITPKNIVHLKETTPKSAETSKPEIKVYSRRPKEIKSVGSSNKPKTVKSKIANNSKPNHLWGSNATDVPSFSSLVNDSEDLGKLNAKADIGIFVSYAPAKKAFRIYNGRTQKNIETIHVSFDELTVMASEQFGSGPGLQVLTPATSIAAAPRAVEIADSPVSTSIGQDEPSSSILSTQDVRAAKDLWERIQLLMQGTSLTKQERECKLYAAFNKFAHIKEESLHQYYLRFTQLINDMNIYKMKLEQFQVNSKFLNNLPPEWSKFVTNVKLVRDLHTTNFDQLHVYLKQHELYENEVCIMCERNQDPLALVASHQMTLSYFNTYQYSYNNPQSQQQFSASQSPQYGSIHPTPHYSTTYPSTPRAVTYPSTPHPNAYSSIVHQDACPQLQSIPQIEYTVSIINQQTHLAEFHQIDFGLAVPVFKQADEPIDAINKMMSFLSTVVSSRFPTTNNQLRNSSNLRQQETIHDGRCLKPKWKKDATWFRDKVLLVKAQGSGKVLNEEELEFLADPGVVEGPVTKIVITHNLAYQADDLDAYDSDCDDFSTTKAVLMANLSSYGSNVLSENEITSDSNIIPYSQHLLETQNAAIQDTNSSAQQDAMILYVFKQLLNQVTNCNKVNKDNLIANESLFAKLESYKKLVKLLKRQNVDLNFGKRFIPQQELSEEQSFRLQILDPNTDQSASSPVKIKTPRELPKVVQIVLWYLHFGCSKHMIEDRSQLTNFVQKFLGTIKFGNDQIAKIMGYGDYQIGNITISMVYYVEGLGHNLFFVKFLASKDEAPDFIIKFLKMIQVRLNTPVRNIRTYNGTEFVNQTHRSYYKSVGISHETSVARSLQQDGFVERQNHTLVEAT</sequence>
<evidence type="ECO:0000313" key="18">
    <source>
        <dbReference type="EMBL" id="GEY16749.1"/>
    </source>
</evidence>
<evidence type="ECO:0000256" key="4">
    <source>
        <dbReference type="ARBA" id="ARBA00022722"/>
    </source>
</evidence>
<dbReference type="GO" id="GO:0046872">
    <property type="term" value="F:metal ion binding"/>
    <property type="evidence" value="ECO:0007669"/>
    <property type="project" value="UniProtKB-KW"/>
</dbReference>
<dbReference type="EMBL" id="BKCJ010156917">
    <property type="protein sequence ID" value="GEY16749.1"/>
    <property type="molecule type" value="Genomic_DNA"/>
</dbReference>
<keyword evidence="7" id="KW-0255">Endonuclease</keyword>
<feature type="region of interest" description="Disordered" evidence="16">
    <location>
        <begin position="428"/>
        <end position="459"/>
    </location>
</feature>
<evidence type="ECO:0000256" key="16">
    <source>
        <dbReference type="SAM" id="MobiDB-lite"/>
    </source>
</evidence>
<dbReference type="InterPro" id="IPR039537">
    <property type="entry name" value="Retrotran_Ty1/copia-like"/>
</dbReference>
<keyword evidence="4" id="KW-0540">Nuclease</keyword>
<comment type="caution">
    <text evidence="18">The sequence shown here is derived from an EMBL/GenBank/DDBJ whole genome shotgun (WGS) entry which is preliminary data.</text>
</comment>
<keyword evidence="13" id="KW-0548">Nucleotidyltransferase</keyword>
<evidence type="ECO:0000256" key="9">
    <source>
        <dbReference type="ARBA" id="ARBA00022840"/>
    </source>
</evidence>
<dbReference type="AlphaFoldDB" id="A0A699HFT4"/>
<dbReference type="Gene3D" id="3.30.420.10">
    <property type="entry name" value="Ribonuclease H-like superfamily/Ribonuclease H"/>
    <property type="match status" value="1"/>
</dbReference>
<evidence type="ECO:0000256" key="6">
    <source>
        <dbReference type="ARBA" id="ARBA00022741"/>
    </source>
</evidence>
<dbReference type="PANTHER" id="PTHR42648">
    <property type="entry name" value="TRANSPOSASE, PUTATIVE-RELATED"/>
    <property type="match status" value="1"/>
</dbReference>
<feature type="domain" description="Integrase catalytic" evidence="17">
    <location>
        <begin position="828"/>
        <end position="945"/>
    </location>
</feature>
<feature type="region of interest" description="Disordered" evidence="16">
    <location>
        <begin position="129"/>
        <end position="155"/>
    </location>
</feature>
<evidence type="ECO:0000256" key="5">
    <source>
        <dbReference type="ARBA" id="ARBA00022723"/>
    </source>
</evidence>
<dbReference type="InterPro" id="IPR036397">
    <property type="entry name" value="RNaseH_sf"/>
</dbReference>
<evidence type="ECO:0000256" key="11">
    <source>
        <dbReference type="ARBA" id="ARBA00022908"/>
    </source>
</evidence>
<evidence type="ECO:0000256" key="14">
    <source>
        <dbReference type="ARBA" id="ARBA00023113"/>
    </source>
</evidence>
<dbReference type="PANTHER" id="PTHR42648:SF11">
    <property type="entry name" value="TRANSPOSON TY4-P GAG-POL POLYPROTEIN"/>
    <property type="match status" value="1"/>
</dbReference>
<name>A0A699HFT4_TANCI</name>
<dbReference type="InterPro" id="IPR001584">
    <property type="entry name" value="Integrase_cat-core"/>
</dbReference>
<dbReference type="GO" id="GO:0006310">
    <property type="term" value="P:DNA recombination"/>
    <property type="evidence" value="ECO:0007669"/>
    <property type="project" value="UniProtKB-KW"/>
</dbReference>
<dbReference type="SUPFAM" id="SSF53098">
    <property type="entry name" value="Ribonuclease H-like"/>
    <property type="match status" value="1"/>
</dbReference>
<keyword evidence="6" id="KW-0547">Nucleotide-binding</keyword>
<dbReference type="GO" id="GO:0003676">
    <property type="term" value="F:nucleic acid binding"/>
    <property type="evidence" value="ECO:0007669"/>
    <property type="project" value="InterPro"/>
</dbReference>
<evidence type="ECO:0000256" key="7">
    <source>
        <dbReference type="ARBA" id="ARBA00022759"/>
    </source>
</evidence>
<evidence type="ECO:0000256" key="10">
    <source>
        <dbReference type="ARBA" id="ARBA00022842"/>
    </source>
</evidence>
<dbReference type="PROSITE" id="PS50994">
    <property type="entry name" value="INTEGRASE"/>
    <property type="match status" value="1"/>
</dbReference>
<dbReference type="InterPro" id="IPR054722">
    <property type="entry name" value="PolX-like_BBD"/>
</dbReference>
<keyword evidence="5" id="KW-0479">Metal-binding</keyword>
<evidence type="ECO:0000256" key="15">
    <source>
        <dbReference type="ARBA" id="ARBA00023172"/>
    </source>
</evidence>
<proteinExistence type="predicted"/>
<dbReference type="GO" id="GO:0008233">
    <property type="term" value="F:peptidase activity"/>
    <property type="evidence" value="ECO:0007669"/>
    <property type="project" value="UniProtKB-KW"/>
</dbReference>
<gene>
    <name evidence="18" type="ORF">Tci_388723</name>
</gene>
<dbReference type="GO" id="GO:0003964">
    <property type="term" value="F:RNA-directed DNA polymerase activity"/>
    <property type="evidence" value="ECO:0007669"/>
    <property type="project" value="UniProtKB-KW"/>
</dbReference>
<keyword evidence="8" id="KW-0378">Hydrolase</keyword>
<dbReference type="GO" id="GO:0004519">
    <property type="term" value="F:endonuclease activity"/>
    <property type="evidence" value="ECO:0007669"/>
    <property type="project" value="UniProtKB-KW"/>
</dbReference>
<keyword evidence="13" id="KW-0808">Transferase</keyword>
<evidence type="ECO:0000256" key="1">
    <source>
        <dbReference type="ARBA" id="ARBA00002180"/>
    </source>
</evidence>
<evidence type="ECO:0000256" key="12">
    <source>
        <dbReference type="ARBA" id="ARBA00022918"/>
    </source>
</evidence>
<evidence type="ECO:0000256" key="3">
    <source>
        <dbReference type="ARBA" id="ARBA00022670"/>
    </source>
</evidence>